<dbReference type="EMBL" id="LUUI01000133">
    <property type="protein sequence ID" value="OAI12056.1"/>
    <property type="molecule type" value="Genomic_DNA"/>
</dbReference>
<feature type="transmembrane region" description="Helical" evidence="5">
    <location>
        <begin position="229"/>
        <end position="248"/>
    </location>
</feature>
<dbReference type="InterPro" id="IPR009056">
    <property type="entry name" value="Cyt_c-like_dom"/>
</dbReference>
<gene>
    <name evidence="7" type="ORF">A1359_14165</name>
</gene>
<keyword evidence="2 4" id="KW-0479">Metal-binding</keyword>
<accession>A0A177N268</accession>
<proteinExistence type="predicted"/>
<evidence type="ECO:0000256" key="2">
    <source>
        <dbReference type="ARBA" id="ARBA00022723"/>
    </source>
</evidence>
<feature type="transmembrane region" description="Helical" evidence="5">
    <location>
        <begin position="21"/>
        <end position="44"/>
    </location>
</feature>
<feature type="transmembrane region" description="Helical" evidence="5">
    <location>
        <begin position="268"/>
        <end position="290"/>
    </location>
</feature>
<keyword evidence="3 4" id="KW-0408">Iron</keyword>
<keyword evidence="1 4" id="KW-0349">Heme</keyword>
<sequence>MDFPIFHIDFIGNRLLIAVDAILHVIINHAFAIGALPVVALFEYKGMQTQNKQWDDLAYRLLKIIFILTTTVGALTGVGIWFSAALVNPAAIGSLIRVFFWGWFVEWLVFVAEVSLIMAYFLSWQNAAKCPDAKRRHLRLGIFLATFSWITMAIIVAILGFMMDPGNWMSERTLLSALFNPMYLPQLAFRTSLAMVMGGFVILFLICLFNRHKHTPGDRAFKRDAVSLLSRWSACWLVLFVFASIWYYNVVPGLMLESLPVAIATQDYVTWHSSLKWLLIIGLIFVGLTMRASFKYPGEVSIKRYALSVLLLFAMLGQFERVREFIRKPFIIGQYMYANGIRVEDYPLLKRDGLLQHAIYNDIREITPENTLHAGREVFAQACTRCHTVKGVNGIRAQLQRMYSDKPWDAKIITAYLENMHNARYFMPPFPGNDEELKALSAYLASLQTNAEPFHGAQITGIPKPDSIATSTSYGFLPDLSNVLTGVNK</sequence>
<keyword evidence="8" id="KW-1185">Reference proteome</keyword>
<protein>
    <submittedName>
        <fullName evidence="7">Cytochrome</fullName>
    </submittedName>
</protein>
<keyword evidence="5" id="KW-0812">Transmembrane</keyword>
<dbReference type="PROSITE" id="PS51007">
    <property type="entry name" value="CYTC"/>
    <property type="match status" value="1"/>
</dbReference>
<reference evidence="7 8" key="1">
    <citation type="submission" date="2016-03" db="EMBL/GenBank/DDBJ databases">
        <authorList>
            <person name="Ploux O."/>
        </authorList>
    </citation>
    <scope>NUCLEOTIDE SEQUENCE [LARGE SCALE GENOMIC DNA]</scope>
    <source>
        <strain evidence="7 8">R-45370</strain>
    </source>
</reference>
<feature type="transmembrane region" description="Helical" evidence="5">
    <location>
        <begin position="302"/>
        <end position="319"/>
    </location>
</feature>
<feature type="transmembrane region" description="Helical" evidence="5">
    <location>
        <begin position="64"/>
        <end position="86"/>
    </location>
</feature>
<dbReference type="RefSeq" id="WP_066985531.1">
    <property type="nucleotide sequence ID" value="NZ_LUUI01000133.1"/>
</dbReference>
<dbReference type="Proteomes" id="UP000078476">
    <property type="component" value="Unassembled WGS sequence"/>
</dbReference>
<evidence type="ECO:0000313" key="7">
    <source>
        <dbReference type="EMBL" id="OAI12056.1"/>
    </source>
</evidence>
<comment type="caution">
    <text evidence="7">The sequence shown here is derived from an EMBL/GenBank/DDBJ whole genome shotgun (WGS) entry which is preliminary data.</text>
</comment>
<evidence type="ECO:0000256" key="4">
    <source>
        <dbReference type="PROSITE-ProRule" id="PRU00433"/>
    </source>
</evidence>
<feature type="transmembrane region" description="Helical" evidence="5">
    <location>
        <begin position="142"/>
        <end position="163"/>
    </location>
</feature>
<dbReference type="InterPro" id="IPR036909">
    <property type="entry name" value="Cyt_c-like_dom_sf"/>
</dbReference>
<name>A0A177N268_9GAMM</name>
<dbReference type="GO" id="GO:0009055">
    <property type="term" value="F:electron transfer activity"/>
    <property type="evidence" value="ECO:0007669"/>
    <property type="project" value="InterPro"/>
</dbReference>
<dbReference type="OrthoDB" id="9795893at2"/>
<dbReference type="GO" id="GO:0020037">
    <property type="term" value="F:heme binding"/>
    <property type="evidence" value="ECO:0007669"/>
    <property type="project" value="InterPro"/>
</dbReference>
<dbReference type="GO" id="GO:0046872">
    <property type="term" value="F:metal ion binding"/>
    <property type="evidence" value="ECO:0007669"/>
    <property type="project" value="UniProtKB-KW"/>
</dbReference>
<evidence type="ECO:0000256" key="3">
    <source>
        <dbReference type="ARBA" id="ARBA00023004"/>
    </source>
</evidence>
<evidence type="ECO:0000313" key="8">
    <source>
        <dbReference type="Proteomes" id="UP000078476"/>
    </source>
</evidence>
<dbReference type="AlphaFoldDB" id="A0A177N268"/>
<organism evidence="7 8">
    <name type="scientific">Methylomonas lenta</name>
    <dbReference type="NCBI Taxonomy" id="980561"/>
    <lineage>
        <taxon>Bacteria</taxon>
        <taxon>Pseudomonadati</taxon>
        <taxon>Pseudomonadota</taxon>
        <taxon>Gammaproteobacteria</taxon>
        <taxon>Methylococcales</taxon>
        <taxon>Methylococcaceae</taxon>
        <taxon>Methylomonas</taxon>
    </lineage>
</organism>
<evidence type="ECO:0000256" key="1">
    <source>
        <dbReference type="ARBA" id="ARBA00022617"/>
    </source>
</evidence>
<dbReference type="STRING" id="980561.A1359_14165"/>
<evidence type="ECO:0000259" key="6">
    <source>
        <dbReference type="PROSITE" id="PS51007"/>
    </source>
</evidence>
<evidence type="ECO:0000256" key="5">
    <source>
        <dbReference type="SAM" id="Phobius"/>
    </source>
</evidence>
<dbReference type="Pfam" id="PF13442">
    <property type="entry name" value="Cytochrome_CBB3"/>
    <property type="match status" value="1"/>
</dbReference>
<feature type="domain" description="Cytochrome c" evidence="6">
    <location>
        <begin position="370"/>
        <end position="448"/>
    </location>
</feature>
<feature type="transmembrane region" description="Helical" evidence="5">
    <location>
        <begin position="98"/>
        <end position="122"/>
    </location>
</feature>
<dbReference type="Gene3D" id="1.10.760.10">
    <property type="entry name" value="Cytochrome c-like domain"/>
    <property type="match status" value="1"/>
</dbReference>
<keyword evidence="5" id="KW-0472">Membrane</keyword>
<keyword evidence="5" id="KW-1133">Transmembrane helix</keyword>
<dbReference type="SUPFAM" id="SSF46626">
    <property type="entry name" value="Cytochrome c"/>
    <property type="match status" value="1"/>
</dbReference>
<feature type="transmembrane region" description="Helical" evidence="5">
    <location>
        <begin position="183"/>
        <end position="209"/>
    </location>
</feature>